<gene>
    <name evidence="1" type="ORF">RMSM_06790</name>
</gene>
<sequence length="102" mass="11307">MLLNYLLHSHDLLIKTSPSTWLVVQHANPESAASFLSRMAKETTSLNRNRPQGPLPVLDVQQQGILSIHASGDELMHPIRCIANAAFPSFALSPDHYEVNHV</sequence>
<dbReference type="AlphaFoldDB" id="M5RAB0"/>
<accession>M5RAB0</accession>
<dbReference type="PATRIC" id="fig|1265738.3.peg.6785"/>
<name>M5RAB0_9BACT</name>
<keyword evidence="2" id="KW-1185">Reference proteome</keyword>
<dbReference type="Proteomes" id="UP000011991">
    <property type="component" value="Unassembled WGS sequence"/>
</dbReference>
<comment type="caution">
    <text evidence="1">The sequence shown here is derived from an EMBL/GenBank/DDBJ whole genome shotgun (WGS) entry which is preliminary data.</text>
</comment>
<protein>
    <submittedName>
        <fullName evidence="1">Uncharacterized protein</fullName>
    </submittedName>
</protein>
<dbReference type="EMBL" id="ANOG01000972">
    <property type="protein sequence ID" value="EMI16290.1"/>
    <property type="molecule type" value="Genomic_DNA"/>
</dbReference>
<reference evidence="1 2" key="1">
    <citation type="journal article" date="2013" name="Mar. Genomics">
        <title>Expression of sulfatases in Rhodopirellula baltica and the diversity of sulfatases in the genus Rhodopirellula.</title>
        <authorList>
            <person name="Wegner C.E."/>
            <person name="Richter-Heitmann T."/>
            <person name="Klindworth A."/>
            <person name="Klockow C."/>
            <person name="Richter M."/>
            <person name="Achstetter T."/>
            <person name="Glockner F.O."/>
            <person name="Harder J."/>
        </authorList>
    </citation>
    <scope>NUCLEOTIDE SEQUENCE [LARGE SCALE GENOMIC DNA]</scope>
    <source>
        <strain evidence="1 2">SM1</strain>
    </source>
</reference>
<organism evidence="1 2">
    <name type="scientific">Rhodopirellula maiorica SM1</name>
    <dbReference type="NCBI Taxonomy" id="1265738"/>
    <lineage>
        <taxon>Bacteria</taxon>
        <taxon>Pseudomonadati</taxon>
        <taxon>Planctomycetota</taxon>
        <taxon>Planctomycetia</taxon>
        <taxon>Pirellulales</taxon>
        <taxon>Pirellulaceae</taxon>
        <taxon>Novipirellula</taxon>
    </lineage>
</organism>
<evidence type="ECO:0000313" key="2">
    <source>
        <dbReference type="Proteomes" id="UP000011991"/>
    </source>
</evidence>
<proteinExistence type="predicted"/>
<evidence type="ECO:0000313" key="1">
    <source>
        <dbReference type="EMBL" id="EMI16290.1"/>
    </source>
</evidence>